<feature type="region of interest" description="Disordered" evidence="4">
    <location>
        <begin position="1443"/>
        <end position="1465"/>
    </location>
</feature>
<feature type="domain" description="AIG1-type G" evidence="6">
    <location>
        <begin position="701"/>
        <end position="910"/>
    </location>
</feature>
<dbReference type="Proteomes" id="UP000250572">
    <property type="component" value="Unassembled WGS sequence"/>
</dbReference>
<dbReference type="Pfam" id="PF04548">
    <property type="entry name" value="AIG1"/>
    <property type="match status" value="3"/>
</dbReference>
<feature type="domain" description="AIG1-type G" evidence="6">
    <location>
        <begin position="1049"/>
        <end position="1256"/>
    </location>
</feature>
<feature type="region of interest" description="Disordered" evidence="4">
    <location>
        <begin position="1003"/>
        <end position="1033"/>
    </location>
</feature>
<keyword evidence="8" id="KW-1185">Reference proteome</keyword>
<dbReference type="Gene3D" id="3.40.50.300">
    <property type="entry name" value="P-loop containing nucleotide triphosphate hydrolases"/>
    <property type="match status" value="3"/>
</dbReference>
<gene>
    <name evidence="7" type="ORF">CCH79_00015839</name>
</gene>
<feature type="transmembrane region" description="Helical" evidence="5">
    <location>
        <begin position="662"/>
        <end position="681"/>
    </location>
</feature>
<feature type="domain" description="AIG1-type G" evidence="6">
    <location>
        <begin position="280"/>
        <end position="476"/>
    </location>
</feature>
<keyword evidence="2" id="KW-0547">Nucleotide-binding</keyword>
<evidence type="ECO:0000313" key="8">
    <source>
        <dbReference type="Proteomes" id="UP000250572"/>
    </source>
</evidence>
<name>A0A315V8W5_GAMAF</name>
<proteinExistence type="inferred from homology"/>
<dbReference type="GO" id="GO:0005525">
    <property type="term" value="F:GTP binding"/>
    <property type="evidence" value="ECO:0007669"/>
    <property type="project" value="UniProtKB-KW"/>
</dbReference>
<evidence type="ECO:0000313" key="7">
    <source>
        <dbReference type="EMBL" id="PWA19834.1"/>
    </source>
</evidence>
<sequence length="1522" mass="166128">MGTLRDRDGHQLVSLQRGNGVVRRQVKTAVRRQARQAGHGGLVAPGLAAEITGDVVWASAGQLHRERGFLGARRLQLPHNLNQICGSRLEDLPALRAAVSALRLLVTRPAGFNAEPAVAVSARDGDRLPEQVQTHRTTELALVQINSRLRREEQRPNIQVKMVMHIDKKSTCQSTDNKADYCVHNKAWMKITGPTAAPFGDVFFGSSVIGQPELTAAGREEEVKVPKVTADRRQIVEEHSVNVGVYNAPQGHGAAGVKPERASKVIIKGTDGVQKSIKVLRAYRIVLLGESGAGKSTLGNSILGEEVFEPGRTTDYQIQSKSAHERRITMLDTPGFSHFDQLEAELKDEIARCTSRCSPGPHVLLIVLNVEESSNQQAAVIDKICQCLPEEAFKYTAVVFTHGPDRMTIEKYINENQRLNDLVVKCSGRYHVVDHKNSPKGDENDSQVSQLISMMDKIVIENKGGCYTNKILQACQRDKNNTKSSNPNQSNDNNKVNANSNLWISLSGPEGNLVAEAFFGPDVAIWQKTQTSTKTEECTTSKQGEYEEPCSEPKGRAEEKCEGPSQTNSSPKEEEEENEPEREYNDTETNKPSDMPGRRKKTEGPGAPSFWKLLTGFIGGLLGGLGAVASSIMSLAGAIWLSIWVKKIYDKIMALYEWIKKNIGLILLCVAFYFLLFLSFFDRVPMAGTIFLSSGILVMFLVVLRIAIIGQTGAGKSSLGNTIFKEKKFNVNHDKDPGMRGCEAKTKRVGGREITLIDMPDLFDPEKDEKELKAELLKGITECSPGPHAFLIVLNVEKSTEKDNDIVSKMNEHFSEEVLKYSTVVFTHGDRLPRRQQIQGFVKENKFLGELVEKCGNRCHVVDNERWNKRSKYRYRSNRYQVKKLLKSIEETVEENDGSFYTNAMLQKIEERIKEEEERIAKSSRNIPEEKIRETAKERTFDDFLNRLAGITIGALLGAAFGSAAAVSVVVALLAATVRVIASATKSWSATFTKPALDAKVSAAPDKTGKAEKEANSEAETGEPTTATAEKVTTAEEGKAAEVAGKIGAASSQIGGALRRVVGASTAVGAFWGGVTGYKAAENAKTPWEAAEKAAQAVNLTVIDTPGFFDTDRPEKELEPEIVRCITECAPGPHVFLIVLKVEKFTEHEKAVIEKICTHFSEDALKYAVVVFTHGDQLPDGTQIEEFIGRNQLVSELVKKCGGRCHVVDNKYWNNKQQEEYRSNSFQMERLLQTIDTLVTENEGKCYTNDLLQAAEEEIEKEEENIRLDSGNLPEAEIREQAKRRVAGKLLITCTALGVGVLLGAIFGVVVMVGAVLTVLQESSKPVKLRKAVSTTVAASAGTLLGVGGTALGGGVVPAATCLSLTAAVAATGAVKGVLIGYDAAEGAETPKEAAQKTAEAVKNEAQVCLDTVNQGWNKVIQPKYADKHQPGAVGQIGEVQQEVETDDGGRQVHDDGQEPVGRQELGEGYGEAAGALSHTQHHHGHGEDEADAVHRHAPLQGRVVVIGHRVADQDEDNAGHE</sequence>
<protein>
    <recommendedName>
        <fullName evidence="6">AIG1-type G domain-containing protein</fullName>
    </recommendedName>
</protein>
<feature type="compositionally biased region" description="Basic and acidic residues" evidence="4">
    <location>
        <begin position="1007"/>
        <end position="1016"/>
    </location>
</feature>
<organism evidence="7 8">
    <name type="scientific">Gambusia affinis</name>
    <name type="common">Western mosquitofish</name>
    <name type="synonym">Heterandria affinis</name>
    <dbReference type="NCBI Taxonomy" id="33528"/>
    <lineage>
        <taxon>Eukaryota</taxon>
        <taxon>Metazoa</taxon>
        <taxon>Chordata</taxon>
        <taxon>Craniata</taxon>
        <taxon>Vertebrata</taxon>
        <taxon>Euteleostomi</taxon>
        <taxon>Actinopterygii</taxon>
        <taxon>Neopterygii</taxon>
        <taxon>Teleostei</taxon>
        <taxon>Neoteleostei</taxon>
        <taxon>Acanthomorphata</taxon>
        <taxon>Ovalentaria</taxon>
        <taxon>Atherinomorphae</taxon>
        <taxon>Cyprinodontiformes</taxon>
        <taxon>Poeciliidae</taxon>
        <taxon>Poeciliinae</taxon>
        <taxon>Gambusia</taxon>
    </lineage>
</organism>
<keyword evidence="5" id="KW-1133">Transmembrane helix</keyword>
<feature type="compositionally biased region" description="Basic and acidic residues" evidence="4">
    <location>
        <begin position="581"/>
        <end position="591"/>
    </location>
</feature>
<feature type="region of interest" description="Disordered" evidence="4">
    <location>
        <begin position="530"/>
        <end position="605"/>
    </location>
</feature>
<feature type="compositionally biased region" description="Basic and acidic residues" evidence="4">
    <location>
        <begin position="1448"/>
        <end position="1457"/>
    </location>
</feature>
<evidence type="ECO:0000256" key="5">
    <source>
        <dbReference type="SAM" id="Phobius"/>
    </source>
</evidence>
<keyword evidence="5" id="KW-0472">Membrane</keyword>
<evidence type="ECO:0000259" key="6">
    <source>
        <dbReference type="PROSITE" id="PS51720"/>
    </source>
</evidence>
<comment type="caution">
    <text evidence="7">The sequence shown here is derived from an EMBL/GenBank/DDBJ whole genome shotgun (WGS) entry which is preliminary data.</text>
</comment>
<feature type="compositionally biased region" description="Low complexity" evidence="4">
    <location>
        <begin position="1018"/>
        <end position="1032"/>
    </location>
</feature>
<dbReference type="SUPFAM" id="SSF52540">
    <property type="entry name" value="P-loop containing nucleoside triphosphate hydrolases"/>
    <property type="match status" value="3"/>
</dbReference>
<dbReference type="InterPro" id="IPR006703">
    <property type="entry name" value="G_AIG1"/>
</dbReference>
<feature type="compositionally biased region" description="Basic and acidic residues" evidence="4">
    <location>
        <begin position="551"/>
        <end position="562"/>
    </location>
</feature>
<comment type="similarity">
    <text evidence="1">Belongs to the TRAFAC class TrmE-Era-EngA-EngB-Septin-like GTPase superfamily. AIG1/Toc34/Toc159-like paraseptin GTPase family. IAN subfamily.</text>
</comment>
<dbReference type="InterPro" id="IPR045058">
    <property type="entry name" value="GIMA/IAN/Toc"/>
</dbReference>
<dbReference type="PANTHER" id="PTHR10903:SF62">
    <property type="entry name" value="GTPASE IMAP FAMILY MEMBER 4-LIKE-RELATED"/>
    <property type="match status" value="1"/>
</dbReference>
<keyword evidence="5" id="KW-0812">Transmembrane</keyword>
<dbReference type="STRING" id="33528.ENSGAFP00000009019"/>
<evidence type="ECO:0000256" key="4">
    <source>
        <dbReference type="SAM" id="MobiDB-lite"/>
    </source>
</evidence>
<reference evidence="7 8" key="1">
    <citation type="journal article" date="2018" name="G3 (Bethesda)">
        <title>A High-Quality Reference Genome for the Invasive Mosquitofish Gambusia affinis Using a Chicago Library.</title>
        <authorList>
            <person name="Hoffberg S.L."/>
            <person name="Troendle N.J."/>
            <person name="Glenn T.C."/>
            <person name="Mahmud O."/>
            <person name="Louha S."/>
            <person name="Chalopin D."/>
            <person name="Bennetzen J.L."/>
            <person name="Mauricio R."/>
        </authorList>
    </citation>
    <scope>NUCLEOTIDE SEQUENCE [LARGE SCALE GENOMIC DNA]</scope>
    <source>
        <strain evidence="7">NE01/NJP1002.9</strain>
        <tissue evidence="7">Muscle</tissue>
    </source>
</reference>
<feature type="transmembrane region" description="Helical" evidence="5">
    <location>
        <begin position="1290"/>
        <end position="1320"/>
    </location>
</feature>
<dbReference type="EMBL" id="NHOQ01002060">
    <property type="protein sequence ID" value="PWA19834.1"/>
    <property type="molecule type" value="Genomic_DNA"/>
</dbReference>
<feature type="transmembrane region" description="Helical" evidence="5">
    <location>
        <begin position="617"/>
        <end position="641"/>
    </location>
</feature>
<dbReference type="PANTHER" id="PTHR10903">
    <property type="entry name" value="GTPASE, IMAP FAMILY MEMBER-RELATED"/>
    <property type="match status" value="1"/>
</dbReference>
<evidence type="ECO:0000256" key="3">
    <source>
        <dbReference type="ARBA" id="ARBA00023134"/>
    </source>
</evidence>
<feature type="transmembrane region" description="Helical" evidence="5">
    <location>
        <begin position="948"/>
        <end position="976"/>
    </location>
</feature>
<dbReference type="PROSITE" id="PS00675">
    <property type="entry name" value="SIGMA54_INTERACT_1"/>
    <property type="match status" value="1"/>
</dbReference>
<dbReference type="InterPro" id="IPR027417">
    <property type="entry name" value="P-loop_NTPase"/>
</dbReference>
<dbReference type="InterPro" id="IPR025662">
    <property type="entry name" value="Sigma_54_int_dom_ATP-bd_1"/>
</dbReference>
<accession>A0A315V8W5</accession>
<keyword evidence="3" id="KW-0342">GTP-binding</keyword>
<dbReference type="FunFam" id="3.40.50.300:FF:000366">
    <property type="entry name" value="GTPase, IMAP family member 2"/>
    <property type="match status" value="3"/>
</dbReference>
<evidence type="ECO:0000256" key="1">
    <source>
        <dbReference type="ARBA" id="ARBA00008535"/>
    </source>
</evidence>
<dbReference type="PROSITE" id="PS51720">
    <property type="entry name" value="G_AIG1"/>
    <property type="match status" value="3"/>
</dbReference>
<feature type="non-terminal residue" evidence="7">
    <location>
        <position position="1522"/>
    </location>
</feature>
<evidence type="ECO:0000256" key="2">
    <source>
        <dbReference type="ARBA" id="ARBA00022741"/>
    </source>
</evidence>
<feature type="transmembrane region" description="Helical" evidence="5">
    <location>
        <begin position="687"/>
        <end position="708"/>
    </location>
</feature>